<comment type="caution">
    <text evidence="26">The sequence shown here is derived from an EMBL/GenBank/DDBJ whole genome shotgun (WGS) entry which is preliminary data.</text>
</comment>
<evidence type="ECO:0000259" key="25">
    <source>
        <dbReference type="Pfam" id="PF24055"/>
    </source>
</evidence>
<keyword evidence="7 20" id="KW-0235">DNA replication</keyword>
<dbReference type="InterPro" id="IPR036397">
    <property type="entry name" value="RNaseH_sf"/>
</dbReference>
<evidence type="ECO:0000256" key="10">
    <source>
        <dbReference type="ARBA" id="ARBA00022771"/>
    </source>
</evidence>
<keyword evidence="6 20" id="KW-0548">Nucleotidyltransferase</keyword>
<dbReference type="GO" id="GO:0000166">
    <property type="term" value="F:nucleotide binding"/>
    <property type="evidence" value="ECO:0007669"/>
    <property type="project" value="InterPro"/>
</dbReference>
<dbReference type="GO" id="GO:0008270">
    <property type="term" value="F:zinc ion binding"/>
    <property type="evidence" value="ECO:0007669"/>
    <property type="project" value="UniProtKB-KW"/>
</dbReference>
<dbReference type="SMART" id="SM00486">
    <property type="entry name" value="POLBc"/>
    <property type="match status" value="1"/>
</dbReference>
<dbReference type="SUPFAM" id="SSF56672">
    <property type="entry name" value="DNA/RNA polymerases"/>
    <property type="match status" value="1"/>
</dbReference>
<dbReference type="GO" id="GO:0051539">
    <property type="term" value="F:4 iron, 4 sulfur cluster binding"/>
    <property type="evidence" value="ECO:0007669"/>
    <property type="project" value="UniProtKB-KW"/>
</dbReference>
<keyword evidence="10 20" id="KW-0863">Zinc-finger</keyword>
<dbReference type="GO" id="GO:0006287">
    <property type="term" value="P:base-excision repair, gap-filling"/>
    <property type="evidence" value="ECO:0007669"/>
    <property type="project" value="TreeGrafter"/>
</dbReference>
<comment type="subcellular location">
    <subcellularLocation>
        <location evidence="2 20">Nucleus</location>
    </subcellularLocation>
</comment>
<dbReference type="EMBL" id="DAKRPA010000034">
    <property type="protein sequence ID" value="DBA02210.1"/>
    <property type="molecule type" value="Genomic_DNA"/>
</dbReference>
<dbReference type="GO" id="GO:0006297">
    <property type="term" value="P:nucleotide-excision repair, DNA gap filling"/>
    <property type="evidence" value="ECO:0007669"/>
    <property type="project" value="TreeGrafter"/>
</dbReference>
<reference evidence="26" key="1">
    <citation type="submission" date="2022-11" db="EMBL/GenBank/DDBJ databases">
        <authorList>
            <person name="Morgan W.R."/>
            <person name="Tartar A."/>
        </authorList>
    </citation>
    <scope>NUCLEOTIDE SEQUENCE</scope>
    <source>
        <strain evidence="26">ARSEF 373</strain>
    </source>
</reference>
<dbReference type="FunFam" id="1.10.132.60:FF:000001">
    <property type="entry name" value="DNA polymerase"/>
    <property type="match status" value="1"/>
</dbReference>
<evidence type="ECO:0000256" key="14">
    <source>
        <dbReference type="ARBA" id="ARBA00022932"/>
    </source>
</evidence>
<evidence type="ECO:0000256" key="19">
    <source>
        <dbReference type="ARBA" id="ARBA00049244"/>
    </source>
</evidence>
<keyword evidence="14 20" id="KW-0239">DNA-directed DNA polymerase</keyword>
<dbReference type="PANTHER" id="PTHR10322:SF23">
    <property type="entry name" value="DNA POLYMERASE DELTA CATALYTIC SUBUNIT"/>
    <property type="match status" value="1"/>
</dbReference>
<accession>A0AAV2ZC85</accession>
<evidence type="ECO:0000256" key="7">
    <source>
        <dbReference type="ARBA" id="ARBA00022705"/>
    </source>
</evidence>
<dbReference type="GO" id="GO:0045004">
    <property type="term" value="P:DNA replication proofreading"/>
    <property type="evidence" value="ECO:0007669"/>
    <property type="project" value="TreeGrafter"/>
</dbReference>
<evidence type="ECO:0000256" key="11">
    <source>
        <dbReference type="ARBA" id="ARBA00022801"/>
    </source>
</evidence>
<evidence type="ECO:0000256" key="12">
    <source>
        <dbReference type="ARBA" id="ARBA00022833"/>
    </source>
</evidence>
<dbReference type="SUPFAM" id="SSF53098">
    <property type="entry name" value="Ribonuclease H-like"/>
    <property type="match status" value="1"/>
</dbReference>
<evidence type="ECO:0000256" key="8">
    <source>
        <dbReference type="ARBA" id="ARBA00022722"/>
    </source>
</evidence>
<keyword evidence="27" id="KW-1185">Reference proteome</keyword>
<dbReference type="Gene3D" id="3.30.420.10">
    <property type="entry name" value="Ribonuclease H-like superfamily/Ribonuclease H"/>
    <property type="match status" value="1"/>
</dbReference>
<gene>
    <name evidence="26" type="ORF">N0F65_007620</name>
</gene>
<dbReference type="InterPro" id="IPR006134">
    <property type="entry name" value="DNA-dir_DNA_pol_B_multi_dom"/>
</dbReference>
<evidence type="ECO:0000256" key="18">
    <source>
        <dbReference type="ARBA" id="ARBA00023242"/>
    </source>
</evidence>
<keyword evidence="15 20" id="KW-0408">Iron</keyword>
<evidence type="ECO:0000256" key="15">
    <source>
        <dbReference type="ARBA" id="ARBA00023004"/>
    </source>
</evidence>
<dbReference type="CDD" id="cd05533">
    <property type="entry name" value="POLBc_delta"/>
    <property type="match status" value="1"/>
</dbReference>
<dbReference type="GO" id="GO:0003887">
    <property type="term" value="F:DNA-directed DNA polymerase activity"/>
    <property type="evidence" value="ECO:0007669"/>
    <property type="project" value="UniProtKB-KW"/>
</dbReference>
<keyword evidence="18 20" id="KW-0539">Nucleus</keyword>
<dbReference type="PANTHER" id="PTHR10322">
    <property type="entry name" value="DNA POLYMERASE CATALYTIC SUBUNIT"/>
    <property type="match status" value="1"/>
</dbReference>
<keyword evidence="11" id="KW-0378">Hydrolase</keyword>
<dbReference type="InterPro" id="IPR043502">
    <property type="entry name" value="DNA/RNA_pol_sf"/>
</dbReference>
<dbReference type="Gene3D" id="1.10.132.60">
    <property type="entry name" value="DNA polymerase family B, C-terminal domain"/>
    <property type="match status" value="1"/>
</dbReference>
<keyword evidence="13" id="KW-0269">Exonuclease</keyword>
<feature type="domain" description="DNA-directed DNA polymerase family B multifunctional" evidence="22">
    <location>
        <begin position="544"/>
        <end position="977"/>
    </location>
</feature>
<evidence type="ECO:0000256" key="4">
    <source>
        <dbReference type="ARBA" id="ARBA00022485"/>
    </source>
</evidence>
<dbReference type="Gene3D" id="3.90.1600.10">
    <property type="entry name" value="Palm domain of DNA polymerase"/>
    <property type="match status" value="1"/>
</dbReference>
<sequence length="1110" mass="124414">MNRDPADLEAEEDWAPAEEYDDMEDDEDTMHAEREAKRQKMMAPNGDAAAYSSSFTADLEKMGAVATKATAWPRKPLPPTNPAEHAVAFQWIDIDMYDGPPLAQNPKAGEPMVGLVANGRGGNQNAAIVRLYGVTENGNSVLMHVHGFLPYFYVSCPDHFDESKCGDVRMALEGILAQKDRDAEATRIVGVQVVKDRMSIYGYQFDRPMKLWKVYLSMPSYVPKLRTALESGVTLPGLEFRKYQTYESNVPFILRFMIDQNISGCNWVEAPQGSYSIRGPANKRSLCQLEIDIVYTSLVSHPTAGKWSKIAPFRILSFDIECMGRKGHFPEAEKDPVIQIANVLQEQGSTEPLVRNVMVLGTCKPIVGAHVMQFEQEGDLLEKWASFVRESDPDIITGYNIDNFDVPYILNRGKALKLHSYNCLGRLAYTQAYMEKKTFSSAAYGKSENVKTTIHGRCTFDLLPIMRRTQQLSSYSLNAVSAAFLGQQKEDVPHGIISDLQRGTDDDRHRLAVYCLKDAYLPLRLLHKLSCLVNYIEMARVTGVPLDFLIERGQQIKVYSMLLRKCKDASLVVPTLPRSQGDDAGYEGATVIDPMKAYYTVPIATLDFASLYPSIMQAYNLCYSTLVAPSDVSKLQPSQINKSPSGDVFVNATTKKGILPMILEELLSARKQAKRDMNAATDPMEKAVQNGRQLALKVSANSVYGFTGANVGQLPCIPIASSVTAYGRQLLYQTREEVERIYTIANGYKANAQVVYGDTDSVMVKFGVDTVEEAMPLAEDAANRVSAIFPNPIKLEFEKVYFPYLLMNKKRYAGLLWTKPEKYDKLDSKGLETVRRDNCLLVRRMVESILRKVLIERDVPGAIGYTKNIIAELLQNRIDISLLVITKGLKKTVDQDDYKSKQAHTELAERMRKRDAGSAPALGERIAYVIIDKGKTAPLYERAEDPVYALENNIPIDCDYYMKQQLQNPLERIFEPIIGLSKVKSDLLNGEHTRKRSKPGLKQNSGGMMNFAVKKLKCLGCKAPLNGTGALCRSCVEDEAQIYTKQLESVSELEQLFSRLWTQCQNCQGSLHQDVLCSSRDCPIFYKRIKVQKDLGEAQASLERFQSVEW</sequence>
<keyword evidence="5 20" id="KW-0808">Transferase</keyword>
<evidence type="ECO:0000256" key="17">
    <source>
        <dbReference type="ARBA" id="ARBA00023125"/>
    </source>
</evidence>
<reference evidence="26" key="2">
    <citation type="journal article" date="2023" name="Microbiol Resour">
        <title>Decontamination and Annotation of the Draft Genome Sequence of the Oomycete Lagenidium giganteum ARSEF 373.</title>
        <authorList>
            <person name="Morgan W.R."/>
            <person name="Tartar A."/>
        </authorList>
    </citation>
    <scope>NUCLEOTIDE SEQUENCE</scope>
    <source>
        <strain evidence="26">ARSEF 373</strain>
    </source>
</reference>
<evidence type="ECO:0000256" key="21">
    <source>
        <dbReference type="SAM" id="MobiDB-lite"/>
    </source>
</evidence>
<evidence type="ECO:0000259" key="22">
    <source>
        <dbReference type="Pfam" id="PF00136"/>
    </source>
</evidence>
<evidence type="ECO:0000256" key="2">
    <source>
        <dbReference type="ARBA" id="ARBA00004123"/>
    </source>
</evidence>
<name>A0AAV2ZC85_9STRA</name>
<keyword evidence="4 20" id="KW-0004">4Fe-4S</keyword>
<dbReference type="NCBIfam" id="TIGR00592">
    <property type="entry name" value="pol2"/>
    <property type="match status" value="1"/>
</dbReference>
<evidence type="ECO:0000256" key="13">
    <source>
        <dbReference type="ARBA" id="ARBA00022839"/>
    </source>
</evidence>
<dbReference type="Pfam" id="PF00136">
    <property type="entry name" value="DNA_pol_B"/>
    <property type="match status" value="1"/>
</dbReference>
<dbReference type="FunFam" id="3.30.420.10:FF:000004">
    <property type="entry name" value="DNA polymerase"/>
    <property type="match status" value="1"/>
</dbReference>
<dbReference type="Proteomes" id="UP001146120">
    <property type="component" value="Unassembled WGS sequence"/>
</dbReference>
<dbReference type="InterPro" id="IPR042087">
    <property type="entry name" value="DNA_pol_B_thumb"/>
</dbReference>
<keyword evidence="9 20" id="KW-0479">Metal-binding</keyword>
<keyword evidence="16 20" id="KW-0411">Iron-sulfur</keyword>
<dbReference type="PROSITE" id="PS00116">
    <property type="entry name" value="DNA_POLYMERASE_B"/>
    <property type="match status" value="1"/>
</dbReference>
<proteinExistence type="inferred from homology"/>
<dbReference type="FunFam" id="1.10.287.690:FF:000001">
    <property type="entry name" value="DNA polymerase"/>
    <property type="match status" value="1"/>
</dbReference>
<dbReference type="InterPro" id="IPR017964">
    <property type="entry name" value="DNA-dir_DNA_pol_B_CS"/>
</dbReference>
<feature type="compositionally biased region" description="Acidic residues" evidence="21">
    <location>
        <begin position="7"/>
        <end position="28"/>
    </location>
</feature>
<protein>
    <recommendedName>
        <fullName evidence="20">DNA polymerase</fullName>
        <ecNumber evidence="20">2.7.7.7</ecNumber>
    </recommendedName>
</protein>
<dbReference type="AlphaFoldDB" id="A0AAV2ZC85"/>
<comment type="similarity">
    <text evidence="3 20">Belongs to the DNA polymerase type-B family.</text>
</comment>
<comment type="catalytic activity">
    <reaction evidence="19 20">
        <text>DNA(n) + a 2'-deoxyribonucleoside 5'-triphosphate = DNA(n+1) + diphosphate</text>
        <dbReference type="Rhea" id="RHEA:22508"/>
        <dbReference type="Rhea" id="RHEA-COMP:17339"/>
        <dbReference type="Rhea" id="RHEA-COMP:17340"/>
        <dbReference type="ChEBI" id="CHEBI:33019"/>
        <dbReference type="ChEBI" id="CHEBI:61560"/>
        <dbReference type="ChEBI" id="CHEBI:173112"/>
        <dbReference type="EC" id="2.7.7.7"/>
    </reaction>
</comment>
<dbReference type="GO" id="GO:0043625">
    <property type="term" value="C:delta DNA polymerase complex"/>
    <property type="evidence" value="ECO:0007669"/>
    <property type="project" value="TreeGrafter"/>
</dbReference>
<evidence type="ECO:0000256" key="6">
    <source>
        <dbReference type="ARBA" id="ARBA00022695"/>
    </source>
</evidence>
<evidence type="ECO:0000259" key="24">
    <source>
        <dbReference type="Pfam" id="PF14260"/>
    </source>
</evidence>
<dbReference type="GO" id="GO:0003677">
    <property type="term" value="F:DNA binding"/>
    <property type="evidence" value="ECO:0007669"/>
    <property type="project" value="UniProtKB-KW"/>
</dbReference>
<dbReference type="CDD" id="cd05777">
    <property type="entry name" value="DNA_polB_delta_exo"/>
    <property type="match status" value="1"/>
</dbReference>
<dbReference type="PRINTS" id="PR00106">
    <property type="entry name" value="DNAPOLB"/>
</dbReference>
<evidence type="ECO:0000256" key="3">
    <source>
        <dbReference type="ARBA" id="ARBA00005755"/>
    </source>
</evidence>
<dbReference type="InterPro" id="IPR050240">
    <property type="entry name" value="DNA_pol_type-B"/>
</dbReference>
<feature type="domain" description="C4-type zinc-finger of DNA polymerase delta" evidence="24">
    <location>
        <begin position="1018"/>
        <end position="1088"/>
    </location>
</feature>
<dbReference type="InterPro" id="IPR025687">
    <property type="entry name" value="Znf-C4pol"/>
</dbReference>
<feature type="compositionally biased region" description="Basic and acidic residues" evidence="21">
    <location>
        <begin position="29"/>
        <end position="38"/>
    </location>
</feature>
<keyword evidence="8" id="KW-0540">Nuclease</keyword>
<evidence type="ECO:0000256" key="1">
    <source>
        <dbReference type="ARBA" id="ARBA00001966"/>
    </source>
</evidence>
<dbReference type="EC" id="2.7.7.7" evidence="20"/>
<dbReference type="GO" id="GO:0008296">
    <property type="term" value="F:3'-5'-DNA exonuclease activity"/>
    <property type="evidence" value="ECO:0007669"/>
    <property type="project" value="TreeGrafter"/>
</dbReference>
<organism evidence="26 27">
    <name type="scientific">Lagenidium giganteum</name>
    <dbReference type="NCBI Taxonomy" id="4803"/>
    <lineage>
        <taxon>Eukaryota</taxon>
        <taxon>Sar</taxon>
        <taxon>Stramenopiles</taxon>
        <taxon>Oomycota</taxon>
        <taxon>Peronosporomycetes</taxon>
        <taxon>Pythiales</taxon>
        <taxon>Pythiaceae</taxon>
    </lineage>
</organism>
<dbReference type="InterPro" id="IPR012337">
    <property type="entry name" value="RNaseH-like_sf"/>
</dbReference>
<dbReference type="InterPro" id="IPR023211">
    <property type="entry name" value="DNA_pol_palm_dom_sf"/>
</dbReference>
<evidence type="ECO:0000313" key="26">
    <source>
        <dbReference type="EMBL" id="DBA02210.1"/>
    </source>
</evidence>
<evidence type="ECO:0000256" key="5">
    <source>
        <dbReference type="ARBA" id="ARBA00022679"/>
    </source>
</evidence>
<comment type="cofactor">
    <cofactor evidence="1 20">
        <name>[4Fe-4S] cluster</name>
        <dbReference type="ChEBI" id="CHEBI:49883"/>
    </cofactor>
</comment>
<evidence type="ECO:0000256" key="9">
    <source>
        <dbReference type="ARBA" id="ARBA00022723"/>
    </source>
</evidence>
<dbReference type="Pfam" id="PF14260">
    <property type="entry name" value="zf-C4pol"/>
    <property type="match status" value="1"/>
</dbReference>
<feature type="domain" description="DNA-directed DNA polymerase family B exonuclease" evidence="23">
    <location>
        <begin position="243"/>
        <end position="480"/>
    </location>
</feature>
<dbReference type="Pfam" id="PF24055">
    <property type="entry name" value="POL3_N"/>
    <property type="match status" value="1"/>
</dbReference>
<dbReference type="Pfam" id="PF03104">
    <property type="entry name" value="DNA_pol_B_exo1"/>
    <property type="match status" value="1"/>
</dbReference>
<feature type="domain" description="DNA polymerase delta/zeta catalytic subunit N-terminal" evidence="25">
    <location>
        <begin position="147"/>
        <end position="222"/>
    </location>
</feature>
<dbReference type="InterPro" id="IPR006133">
    <property type="entry name" value="DNA-dir_DNA_pol_B_exonuc"/>
</dbReference>
<evidence type="ECO:0000259" key="23">
    <source>
        <dbReference type="Pfam" id="PF03104"/>
    </source>
</evidence>
<evidence type="ECO:0000256" key="16">
    <source>
        <dbReference type="ARBA" id="ARBA00023014"/>
    </source>
</evidence>
<feature type="region of interest" description="Disordered" evidence="21">
    <location>
        <begin position="1"/>
        <end position="45"/>
    </location>
</feature>
<keyword evidence="17 20" id="KW-0238">DNA-binding</keyword>
<evidence type="ECO:0000313" key="27">
    <source>
        <dbReference type="Proteomes" id="UP001146120"/>
    </source>
</evidence>
<keyword evidence="12 20" id="KW-0862">Zinc</keyword>
<dbReference type="InterPro" id="IPR056435">
    <property type="entry name" value="DPOD/Z_N"/>
</dbReference>
<dbReference type="Gene3D" id="1.10.287.690">
    <property type="entry name" value="Helix hairpin bin"/>
    <property type="match status" value="1"/>
</dbReference>
<dbReference type="InterPro" id="IPR006172">
    <property type="entry name" value="DNA-dir_DNA_pol_B"/>
</dbReference>
<evidence type="ECO:0000256" key="20">
    <source>
        <dbReference type="RuleBase" id="RU000442"/>
    </source>
</evidence>
<dbReference type="Gene3D" id="3.30.342.10">
    <property type="entry name" value="DNA Polymerase, chain B, domain 1"/>
    <property type="match status" value="1"/>
</dbReference>